<evidence type="ECO:0000313" key="1">
    <source>
        <dbReference type="EMBL" id="MEQ4483236.1"/>
    </source>
</evidence>
<evidence type="ECO:0000313" key="2">
    <source>
        <dbReference type="Proteomes" id="UP001493487"/>
    </source>
</evidence>
<sequence length="896" mass="103047">MGKMTEIVNGTSIPSYITPLFWQHGENEHILREEIKQMHENGINSFVIESRPHPDFLGDMWWRDLDILLDEARKRSMKVWLFDDSSYPSGYAAGRIRDLHPEYLKVYLAEKHVDVIGPLKGSSFLIQAWLDEGDELIGVIAAKRIDGVDVIDADTLIDVSRQVHKGILYWDVPEGDWRVFILIRTRNGGEEHTKDYLNPLQQEAVGAFIHHVHEEHYRRYASDFGQTIVGFFTDEPRFGNVASYDGSLGQKQMEFPYGGIKGPSGYSQFVLPYADSLIAELDAEWEDNVSYKLYLPLLWYEGGERTHSVRFTYMNVVSRLYAENYTQQIGDWCRTHNVKLIGHVVEDNGAHARLGFGSGHFFRAIKGQDYSGLDVVYQIWPEYTSGRFTTPFGYLNTEFFYWGMTKMATSAAHLDPKKQGVTICEAFGAYGWQEGLKLMKWITDHLCVRGVNFLVPHAFSPKFPDLDCPPHFYARGENPQWRYFNVWSTYANRVCHLLSGGRHVAPIAVIYHAEAEWSGSYQPFEEIVKTLALHQIDCDVIPIDTFVNEEEYQILKGKFQVNEEQYRAIVVPYAERLPEAFIKCLMKLQDNGIHVLFIRDYPTASSTNTKPHDFNQLLAKLKQGNYANAIALDELVPRIRTLGYYDVEVKTYEEALRYYHYIQNAESLFFFTNESRQKTVQTHVRLRAEGVPLAYDAMNNQVHALHYTFDGEFTIICLKLAPYDSVFIVFLEDGLGNYEFYPHETSSTTDINSFLELPDNWITSKAEAKQYPDFELEEKIHGLGNISLPEILPDFSGTIKYETTFEFERSQSVSKVILDLGEVYEIADVWMNDIHLGVRICSPYTFEAVKQLKDGINSLRIEVTNTLVRKMPSAFDRSMPQEPSGLIGPVRIYPIR</sequence>
<dbReference type="NCBIfam" id="NF045579">
    <property type="entry name" value="rhamnoside_JR"/>
    <property type="match status" value="1"/>
</dbReference>
<comment type="caution">
    <text evidence="1">The sequence shown here is derived from an EMBL/GenBank/DDBJ whole genome shotgun (WGS) entry which is preliminary data.</text>
</comment>
<dbReference type="PANTHER" id="PTHR36848">
    <property type="entry name" value="DNA-BINDING PROTEIN (PUTATIVE SECRETED PROTEIN)-RELATED"/>
    <property type="match status" value="1"/>
</dbReference>
<protein>
    <submittedName>
        <fullName evidence="1">Glycosyl hydrolase</fullName>
    </submittedName>
</protein>
<dbReference type="GO" id="GO:0016787">
    <property type="term" value="F:hydrolase activity"/>
    <property type="evidence" value="ECO:0007669"/>
    <property type="project" value="UniProtKB-KW"/>
</dbReference>
<dbReference type="Proteomes" id="UP001493487">
    <property type="component" value="Unassembled WGS sequence"/>
</dbReference>
<dbReference type="PANTHER" id="PTHR36848:SF2">
    <property type="entry name" value="SECRETED PROTEIN"/>
    <property type="match status" value="1"/>
</dbReference>
<dbReference type="InterPro" id="IPR053161">
    <property type="entry name" value="Ulvan_degrading_GH"/>
</dbReference>
<gene>
    <name evidence="1" type="ORF">QJS35_12620</name>
</gene>
<accession>A0ABV1KUI8</accession>
<dbReference type="Gene3D" id="2.60.120.260">
    <property type="entry name" value="Galactose-binding domain-like"/>
    <property type="match status" value="1"/>
</dbReference>
<reference evidence="1 2" key="1">
    <citation type="journal article" date="2023" name="Genome Announc.">
        <title>Pan-Genome Analyses of the Genus Cohnella and Proposal of the Novel Species Cohnella silvisoli sp. nov., Isolated from Forest Soil.</title>
        <authorList>
            <person name="Wang C."/>
            <person name="Mao L."/>
            <person name="Bao G."/>
            <person name="Zhu H."/>
        </authorList>
    </citation>
    <scope>NUCLEOTIDE SEQUENCE [LARGE SCALE GENOMIC DNA]</scope>
    <source>
        <strain evidence="1 2">NL03-T5-1</strain>
    </source>
</reference>
<dbReference type="EMBL" id="JASKHM010000006">
    <property type="protein sequence ID" value="MEQ4483236.1"/>
    <property type="molecule type" value="Genomic_DNA"/>
</dbReference>
<keyword evidence="2" id="KW-1185">Reference proteome</keyword>
<dbReference type="InterPro" id="IPR008979">
    <property type="entry name" value="Galactose-bd-like_sf"/>
</dbReference>
<dbReference type="SUPFAM" id="SSF49785">
    <property type="entry name" value="Galactose-binding domain-like"/>
    <property type="match status" value="1"/>
</dbReference>
<dbReference type="Pfam" id="PF17132">
    <property type="entry name" value="Glyco_hydro_106"/>
    <property type="match status" value="1"/>
</dbReference>
<keyword evidence="1" id="KW-0378">Hydrolase</keyword>
<name>A0ABV1KUI8_9BACL</name>
<proteinExistence type="predicted"/>
<dbReference type="RefSeq" id="WP_232184372.1">
    <property type="nucleotide sequence ID" value="NZ_JAIOAP010000002.1"/>
</dbReference>
<organism evidence="1 2">
    <name type="scientific">Cohnella silvisoli</name>
    <dbReference type="NCBI Taxonomy" id="2873699"/>
    <lineage>
        <taxon>Bacteria</taxon>
        <taxon>Bacillati</taxon>
        <taxon>Bacillota</taxon>
        <taxon>Bacilli</taxon>
        <taxon>Bacillales</taxon>
        <taxon>Paenibacillaceae</taxon>
        <taxon>Cohnella</taxon>
    </lineage>
</organism>